<evidence type="ECO:0000256" key="1">
    <source>
        <dbReference type="SAM" id="MobiDB-lite"/>
    </source>
</evidence>
<dbReference type="InterPro" id="IPR010736">
    <property type="entry name" value="SHIPPO-rpt"/>
</dbReference>
<dbReference type="InterPro" id="IPR051291">
    <property type="entry name" value="CIMAP"/>
</dbReference>
<name>A0A803TL35_ANOCA</name>
<proteinExistence type="predicted"/>
<evidence type="ECO:0008006" key="4">
    <source>
        <dbReference type="Google" id="ProtNLM"/>
    </source>
</evidence>
<dbReference type="Pfam" id="PF07004">
    <property type="entry name" value="SHIPPO-rpt"/>
    <property type="match status" value="5"/>
</dbReference>
<reference evidence="2" key="2">
    <citation type="submission" date="2025-08" db="UniProtKB">
        <authorList>
            <consortium name="Ensembl"/>
        </authorList>
    </citation>
    <scope>IDENTIFICATION</scope>
</reference>
<organism evidence="2 3">
    <name type="scientific">Anolis carolinensis</name>
    <name type="common">Green anole</name>
    <name type="synonym">American chameleon</name>
    <dbReference type="NCBI Taxonomy" id="28377"/>
    <lineage>
        <taxon>Eukaryota</taxon>
        <taxon>Metazoa</taxon>
        <taxon>Chordata</taxon>
        <taxon>Craniata</taxon>
        <taxon>Vertebrata</taxon>
        <taxon>Euteleostomi</taxon>
        <taxon>Lepidosauria</taxon>
        <taxon>Squamata</taxon>
        <taxon>Bifurcata</taxon>
        <taxon>Unidentata</taxon>
        <taxon>Episquamata</taxon>
        <taxon>Toxicofera</taxon>
        <taxon>Iguania</taxon>
        <taxon>Dactyloidae</taxon>
        <taxon>Anolis</taxon>
    </lineage>
</organism>
<sequence length="255" mass="27893">WISECWISETLLYYSGCLFSRSRTGPGPGRYVLPPTVGFANHDYTRFAGPAYSFHRRLDNSSDPGPRYYVKPELTRFGRAKGPSYSMLARSKPKGIPRTPGPATYHPEKVPPPSQQRPPSFSIGARTKPRPVDPVPAPNSYTLPSLLGPRIPHKASSPSFSVAGRNAKGGPLEDLCRTPGPGRYKTTDPDVYLCRSPAFSMLGRLKPGKVGFPTPGPGTHSPEKVTLHRAKAPSYSLGIRHSEFLMPLVGEAPEW</sequence>
<protein>
    <recommendedName>
        <fullName evidence="4">Outer dense fiber of sperm tails 3 like 2</fullName>
    </recommendedName>
</protein>
<dbReference type="PANTHER" id="PTHR21580:SF57">
    <property type="entry name" value="OUTER DENSE FIBER OF SPERM TAILS 3-LIKE 2-RELATED"/>
    <property type="match status" value="1"/>
</dbReference>
<evidence type="ECO:0000313" key="3">
    <source>
        <dbReference type="Proteomes" id="UP000001646"/>
    </source>
</evidence>
<evidence type="ECO:0000313" key="2">
    <source>
        <dbReference type="Ensembl" id="ENSACAP00000035925.1"/>
    </source>
</evidence>
<dbReference type="PANTHER" id="PTHR21580">
    <property type="entry name" value="SHIPPO-1-RELATED"/>
    <property type="match status" value="1"/>
</dbReference>
<accession>A0A803TL35</accession>
<dbReference type="GeneTree" id="ENSGT00940000160480"/>
<keyword evidence="3" id="KW-1185">Reference proteome</keyword>
<dbReference type="Proteomes" id="UP000001646">
    <property type="component" value="Unplaced"/>
</dbReference>
<reference evidence="2" key="1">
    <citation type="submission" date="2009-12" db="EMBL/GenBank/DDBJ databases">
        <title>The Genome Sequence of Anolis carolinensis (Green Anole Lizard).</title>
        <authorList>
            <consortium name="The Genome Sequencing Platform"/>
            <person name="Di Palma F."/>
            <person name="Alfoldi J."/>
            <person name="Heiman D."/>
            <person name="Young S."/>
            <person name="Grabherr M."/>
            <person name="Johnson J."/>
            <person name="Lander E.S."/>
            <person name="Lindblad-Toh K."/>
        </authorList>
    </citation>
    <scope>NUCLEOTIDE SEQUENCE [LARGE SCALE GENOMIC DNA]</scope>
    <source>
        <strain evidence="2">JBL SC #1</strain>
    </source>
</reference>
<feature type="region of interest" description="Disordered" evidence="1">
    <location>
        <begin position="84"/>
        <end position="134"/>
    </location>
</feature>
<dbReference type="Ensembl" id="ENSACAT00000047384.1">
    <property type="protein sequence ID" value="ENSACAP00000035925.1"/>
    <property type="gene ID" value="ENSACAG00000012511.3"/>
</dbReference>
<reference evidence="2" key="3">
    <citation type="submission" date="2025-09" db="UniProtKB">
        <authorList>
            <consortium name="Ensembl"/>
        </authorList>
    </citation>
    <scope>IDENTIFICATION</scope>
</reference>
<dbReference type="AlphaFoldDB" id="A0A803TL35"/>